<dbReference type="EMBL" id="CP002352">
    <property type="protein sequence ID" value="ADV44698.1"/>
    <property type="molecule type" value="Genomic_DNA"/>
</dbReference>
<keyword evidence="3" id="KW-1185">Reference proteome</keyword>
<dbReference type="AlphaFoldDB" id="E6SX10"/>
<dbReference type="STRING" id="693979.Bache_2754"/>
<dbReference type="eggNOG" id="ENOG5033MXY">
    <property type="taxonomic scope" value="Bacteria"/>
</dbReference>
<reference key="1">
    <citation type="submission" date="2010-11" db="EMBL/GenBank/DDBJ databases">
        <title>The complete genome of Bacteroides helcogenes P 36-108.</title>
        <authorList>
            <consortium name="US DOE Joint Genome Institute (JGI-PGF)"/>
            <person name="Lucas S."/>
            <person name="Copeland A."/>
            <person name="Lapidus A."/>
            <person name="Bruce D."/>
            <person name="Goodwin L."/>
            <person name="Pitluck S."/>
            <person name="Kyrpides N."/>
            <person name="Mavromatis K."/>
            <person name="Ivanova N."/>
            <person name="Zeytun A."/>
            <person name="Brettin T."/>
            <person name="Detter J.C."/>
            <person name="Tapia R."/>
            <person name="Han C."/>
            <person name="Land M."/>
            <person name="Hauser L."/>
            <person name="Markowitz V."/>
            <person name="Cheng J.-F."/>
            <person name="Hugenholtz P."/>
            <person name="Woyke T."/>
            <person name="Wu D."/>
            <person name="Gronow S."/>
            <person name="Wellnitz S."/>
            <person name="Brambilla E."/>
            <person name="Klenk H.-P."/>
            <person name="Eisen J.A."/>
        </authorList>
    </citation>
    <scope>NUCLEOTIDE SEQUENCE</scope>
    <source>
        <strain>P 36-108</strain>
    </source>
</reference>
<evidence type="ECO:0000313" key="2">
    <source>
        <dbReference type="EMBL" id="ADV44698.1"/>
    </source>
</evidence>
<dbReference type="KEGG" id="bhl:Bache_2754"/>
<feature type="chain" id="PRO_5003211650" description="DUF3857 domain-containing protein" evidence="1">
    <location>
        <begin position="20"/>
        <end position="316"/>
    </location>
</feature>
<dbReference type="PATRIC" id="fig|693979.3.peg.2883"/>
<keyword evidence="1" id="KW-0732">Signal</keyword>
<sequence length="316" mass="36842">MKALFLIVLFMAFGNNSNAQVKTERETEVEKTKLKELIQQELVMVTRYSHHPAYYVQVNKNGCRIVVKVNDIPLGYNFAEDEGQSMLYPINDHLFGSGEHILSVEVYPLTTQQTISADTWVNLKVILFPEKHGNERDMIAELNVPRDIGEQKLPIYCDSINFKSTLPFNHKQVLNTAKDLRKVPDLEAKVLAHYNKVRGMMIAGKYYEYNKMRLTSTWVLTDMYYLTEDYLESTYLQPEELFRFSCQVTDWKAVPIENYEMVICSNGKLVYLQRKGTMDQVLRATYSDMDEEYEYLSTKFIALYMPQGSDELLELY</sequence>
<dbReference type="HOGENOM" id="CLU_867793_0_0_10"/>
<proteinExistence type="predicted"/>
<accession>E6SX10</accession>
<protein>
    <recommendedName>
        <fullName evidence="4">DUF3857 domain-containing protein</fullName>
    </recommendedName>
</protein>
<gene>
    <name evidence="2" type="ordered locus">Bache_2754</name>
</gene>
<dbReference type="Proteomes" id="UP000008630">
    <property type="component" value="Chromosome"/>
</dbReference>
<organism evidence="2 3">
    <name type="scientific">Bacteroides helcogenes (strain ATCC 35417 / DSM 20613 / JCM 6297 / CCUG 15421 / P 36-108)</name>
    <dbReference type="NCBI Taxonomy" id="693979"/>
    <lineage>
        <taxon>Bacteria</taxon>
        <taxon>Pseudomonadati</taxon>
        <taxon>Bacteroidota</taxon>
        <taxon>Bacteroidia</taxon>
        <taxon>Bacteroidales</taxon>
        <taxon>Bacteroidaceae</taxon>
        <taxon>Bacteroides</taxon>
    </lineage>
</organism>
<name>E6SX10_BACT6</name>
<evidence type="ECO:0000313" key="3">
    <source>
        <dbReference type="Proteomes" id="UP000008630"/>
    </source>
</evidence>
<reference evidence="2 3" key="2">
    <citation type="journal article" date="2011" name="Stand. Genomic Sci.">
        <title>Complete genome sequence of Bacteroides helcogenes type strain (P 36-108).</title>
        <authorList>
            <person name="Pati A."/>
            <person name="Gronow S."/>
            <person name="Zeytun A."/>
            <person name="Lapidus A."/>
            <person name="Nolan M."/>
            <person name="Hammon N."/>
            <person name="Deshpande S."/>
            <person name="Cheng J.F."/>
            <person name="Tapia R."/>
            <person name="Han C."/>
            <person name="Goodwin L."/>
            <person name="Pitluck S."/>
            <person name="Liolios K."/>
            <person name="Pagani I."/>
            <person name="Ivanova N."/>
            <person name="Mavromatis K."/>
            <person name="Chen A."/>
            <person name="Palaniappan K."/>
            <person name="Land M."/>
            <person name="Hauser L."/>
            <person name="Chang Y.J."/>
            <person name="Jeffries C.D."/>
            <person name="Detter J.C."/>
            <person name="Brambilla E."/>
            <person name="Rohde M."/>
            <person name="Goker M."/>
            <person name="Woyke T."/>
            <person name="Bristow J."/>
            <person name="Eisen J.A."/>
            <person name="Markowitz V."/>
            <person name="Hugenholtz P."/>
            <person name="Kyrpides N.C."/>
            <person name="Klenk H.P."/>
            <person name="Lucas S."/>
        </authorList>
    </citation>
    <scope>NUCLEOTIDE SEQUENCE [LARGE SCALE GENOMIC DNA]</scope>
    <source>
        <strain evidence="3">ATCC 35417 / DSM 20613 / JCM 6297 / CCUG 15421 / P 36-108</strain>
    </source>
</reference>
<dbReference type="OrthoDB" id="1149023at2"/>
<evidence type="ECO:0008006" key="4">
    <source>
        <dbReference type="Google" id="ProtNLM"/>
    </source>
</evidence>
<evidence type="ECO:0000256" key="1">
    <source>
        <dbReference type="SAM" id="SignalP"/>
    </source>
</evidence>
<feature type="signal peptide" evidence="1">
    <location>
        <begin position="1"/>
        <end position="19"/>
    </location>
</feature>